<dbReference type="AlphaFoldDB" id="A0A6B0R4R3"/>
<comment type="caution">
    <text evidence="1">The sequence shown here is derived from an EMBL/GenBank/DDBJ whole genome shotgun (WGS) entry which is preliminary data.</text>
</comment>
<keyword evidence="2" id="KW-1185">Reference proteome</keyword>
<name>A0A6B0R4R3_9CETA</name>
<protein>
    <submittedName>
        <fullName evidence="1">Uncharacterized protein</fullName>
    </submittedName>
</protein>
<proteinExistence type="predicted"/>
<gene>
    <name evidence="1" type="ORF">E5288_WYG014181</name>
</gene>
<reference evidence="1" key="1">
    <citation type="submission" date="2019-10" db="EMBL/GenBank/DDBJ databases">
        <title>The sequence and de novo assembly of the wild yak genome.</title>
        <authorList>
            <person name="Liu Y."/>
        </authorList>
    </citation>
    <scope>NUCLEOTIDE SEQUENCE [LARGE SCALE GENOMIC DNA]</scope>
    <source>
        <strain evidence="1">WY2019</strain>
    </source>
</reference>
<evidence type="ECO:0000313" key="1">
    <source>
        <dbReference type="EMBL" id="MXQ84282.1"/>
    </source>
</evidence>
<organism evidence="1 2">
    <name type="scientific">Bos mutus</name>
    <name type="common">wild yak</name>
    <dbReference type="NCBI Taxonomy" id="72004"/>
    <lineage>
        <taxon>Eukaryota</taxon>
        <taxon>Metazoa</taxon>
        <taxon>Chordata</taxon>
        <taxon>Craniata</taxon>
        <taxon>Vertebrata</taxon>
        <taxon>Euteleostomi</taxon>
        <taxon>Mammalia</taxon>
        <taxon>Eutheria</taxon>
        <taxon>Laurasiatheria</taxon>
        <taxon>Artiodactyla</taxon>
        <taxon>Ruminantia</taxon>
        <taxon>Pecora</taxon>
        <taxon>Bovidae</taxon>
        <taxon>Bovinae</taxon>
        <taxon>Bos</taxon>
    </lineage>
</organism>
<dbReference type="EMBL" id="VBQZ03000020">
    <property type="protein sequence ID" value="MXQ84282.1"/>
    <property type="molecule type" value="Genomic_DNA"/>
</dbReference>
<dbReference type="Proteomes" id="UP000322234">
    <property type="component" value="Unassembled WGS sequence"/>
</dbReference>
<accession>A0A6B0R4R3</accession>
<evidence type="ECO:0000313" key="2">
    <source>
        <dbReference type="Proteomes" id="UP000322234"/>
    </source>
</evidence>
<sequence>MEDGPRDPKEEAASYQFFAHTDFLVVFLNVESTSSSDFGPVHVDCGPGRGLDAAGHLSEALCWRAEALWTFRLTARTDQERNEASRQEIEKQGL</sequence>